<sequence length="153" mass="16707">MSAPLPVAREVVRDAGAGDARIALTYDARLLRRKRLTAAEGLEFLADFERAESLRHGDGFSLDDGRVVVVEAAPEAVLEITGDLTRLAWHIGNRHTPCEISDTALYIAEDPVLHAMLEQLGAHVHRVTRAFSPEGGAYGHGRTFGHSHDHSHD</sequence>
<dbReference type="EMBL" id="QBKS01000001">
    <property type="protein sequence ID" value="PTX55640.1"/>
    <property type="molecule type" value="Genomic_DNA"/>
</dbReference>
<name>A0A2T6BHV3_9RHOB</name>
<accession>A0A2T6BHV3</accession>
<dbReference type="InterPro" id="IPR004029">
    <property type="entry name" value="UreE_N"/>
</dbReference>
<dbReference type="Proteomes" id="UP000243978">
    <property type="component" value="Unassembled WGS sequence"/>
</dbReference>
<keyword evidence="8" id="KW-1185">Reference proteome</keyword>
<dbReference type="InterPro" id="IPR007864">
    <property type="entry name" value="UreE_C_dom"/>
</dbReference>
<reference evidence="7 8" key="1">
    <citation type="submission" date="2018-04" db="EMBL/GenBank/DDBJ databases">
        <title>Genomic Encyclopedia of Archaeal and Bacterial Type Strains, Phase II (KMG-II): from individual species to whole genera.</title>
        <authorList>
            <person name="Goeker M."/>
        </authorList>
    </citation>
    <scope>NUCLEOTIDE SEQUENCE [LARGE SCALE GENOMIC DNA]</scope>
    <source>
        <strain evidence="7 8">DSM 100977</strain>
    </source>
</reference>
<dbReference type="GO" id="GO:0065003">
    <property type="term" value="P:protein-containing complex assembly"/>
    <property type="evidence" value="ECO:0007669"/>
    <property type="project" value="InterPro"/>
</dbReference>
<dbReference type="GO" id="GO:0051082">
    <property type="term" value="F:unfolded protein binding"/>
    <property type="evidence" value="ECO:0007669"/>
    <property type="project" value="UniProtKB-UniRule"/>
</dbReference>
<evidence type="ECO:0000256" key="2">
    <source>
        <dbReference type="ARBA" id="ARBA00022490"/>
    </source>
</evidence>
<dbReference type="InterPro" id="IPR012406">
    <property type="entry name" value="UreE"/>
</dbReference>
<dbReference type="SMART" id="SM00988">
    <property type="entry name" value="UreE_N"/>
    <property type="match status" value="1"/>
</dbReference>
<evidence type="ECO:0000256" key="1">
    <source>
        <dbReference type="ARBA" id="ARBA00004496"/>
    </source>
</evidence>
<keyword evidence="4 5" id="KW-0143">Chaperone</keyword>
<evidence type="ECO:0000313" key="7">
    <source>
        <dbReference type="EMBL" id="PTX55640.1"/>
    </source>
</evidence>
<dbReference type="HAMAP" id="MF_00822">
    <property type="entry name" value="UreE"/>
    <property type="match status" value="1"/>
</dbReference>
<dbReference type="CDD" id="cd00571">
    <property type="entry name" value="UreE"/>
    <property type="match status" value="1"/>
</dbReference>
<dbReference type="Pfam" id="PF02814">
    <property type="entry name" value="UreE_N"/>
    <property type="match status" value="1"/>
</dbReference>
<dbReference type="GO" id="GO:0005737">
    <property type="term" value="C:cytoplasm"/>
    <property type="evidence" value="ECO:0007669"/>
    <property type="project" value="UniProtKB-SubCell"/>
</dbReference>
<comment type="similarity">
    <text evidence="5">Belongs to the UreE family.</text>
</comment>
<evidence type="ECO:0000259" key="6">
    <source>
        <dbReference type="SMART" id="SM00988"/>
    </source>
</evidence>
<dbReference type="AlphaFoldDB" id="A0A2T6BHV3"/>
<organism evidence="7 8">
    <name type="scientific">Litoreibacter ponti</name>
    <dbReference type="NCBI Taxonomy" id="1510457"/>
    <lineage>
        <taxon>Bacteria</taxon>
        <taxon>Pseudomonadati</taxon>
        <taxon>Pseudomonadota</taxon>
        <taxon>Alphaproteobacteria</taxon>
        <taxon>Rhodobacterales</taxon>
        <taxon>Roseobacteraceae</taxon>
        <taxon>Litoreibacter</taxon>
    </lineage>
</organism>
<evidence type="ECO:0000313" key="8">
    <source>
        <dbReference type="Proteomes" id="UP000243978"/>
    </source>
</evidence>
<keyword evidence="3 5" id="KW-0533">Nickel</keyword>
<gene>
    <name evidence="5" type="primary">ureE</name>
    <name evidence="7" type="ORF">C8N43_0279</name>
</gene>
<dbReference type="GO" id="GO:0019627">
    <property type="term" value="P:urea metabolic process"/>
    <property type="evidence" value="ECO:0007669"/>
    <property type="project" value="InterPro"/>
</dbReference>
<dbReference type="Pfam" id="PF05194">
    <property type="entry name" value="UreE_C"/>
    <property type="match status" value="1"/>
</dbReference>
<evidence type="ECO:0000256" key="3">
    <source>
        <dbReference type="ARBA" id="ARBA00022596"/>
    </source>
</evidence>
<comment type="caution">
    <text evidence="7">The sequence shown here is derived from an EMBL/GenBank/DDBJ whole genome shotgun (WGS) entry which is preliminary data.</text>
</comment>
<dbReference type="GO" id="GO:0006457">
    <property type="term" value="P:protein folding"/>
    <property type="evidence" value="ECO:0007669"/>
    <property type="project" value="InterPro"/>
</dbReference>
<comment type="function">
    <text evidence="5">Involved in urease metallocenter assembly. Binds nickel. Probably functions as a nickel donor during metallocenter assembly.</text>
</comment>
<evidence type="ECO:0000256" key="4">
    <source>
        <dbReference type="ARBA" id="ARBA00023186"/>
    </source>
</evidence>
<dbReference type="InterPro" id="IPR036118">
    <property type="entry name" value="UreE_N_sf"/>
</dbReference>
<comment type="subcellular location">
    <subcellularLocation>
        <location evidence="1 5">Cytoplasm</location>
    </subcellularLocation>
</comment>
<dbReference type="Gene3D" id="2.60.260.20">
    <property type="entry name" value="Urease metallochaperone UreE, N-terminal domain"/>
    <property type="match status" value="1"/>
</dbReference>
<dbReference type="Gene3D" id="3.30.70.790">
    <property type="entry name" value="UreE, C-terminal domain"/>
    <property type="match status" value="1"/>
</dbReference>
<protein>
    <recommendedName>
        <fullName evidence="5">Urease accessory protein UreE</fullName>
    </recommendedName>
</protein>
<dbReference type="RefSeq" id="WP_107843911.1">
    <property type="nucleotide sequence ID" value="NZ_QBKS01000001.1"/>
</dbReference>
<feature type="domain" description="UreE urease accessory N-terminal" evidence="6">
    <location>
        <begin position="6"/>
        <end position="68"/>
    </location>
</feature>
<dbReference type="SUPFAM" id="SSF69737">
    <property type="entry name" value="Urease metallochaperone UreE, C-terminal domain"/>
    <property type="match status" value="1"/>
</dbReference>
<dbReference type="GO" id="GO:0016151">
    <property type="term" value="F:nickel cation binding"/>
    <property type="evidence" value="ECO:0007669"/>
    <property type="project" value="UniProtKB-UniRule"/>
</dbReference>
<proteinExistence type="inferred from homology"/>
<dbReference type="OrthoDB" id="9802215at2"/>
<evidence type="ECO:0000256" key="5">
    <source>
        <dbReference type="HAMAP-Rule" id="MF_00822"/>
    </source>
</evidence>
<keyword evidence="2 5" id="KW-0963">Cytoplasm</keyword>
<dbReference type="PIRSF" id="PIRSF036402">
    <property type="entry name" value="Ureas_acces_UreE"/>
    <property type="match status" value="1"/>
</dbReference>
<dbReference type="SUPFAM" id="SSF69287">
    <property type="entry name" value="Urease metallochaperone UreE, N-terminal domain"/>
    <property type="match status" value="1"/>
</dbReference>